<evidence type="ECO:0000313" key="6">
    <source>
        <dbReference type="Proteomes" id="UP000675881"/>
    </source>
</evidence>
<feature type="region of interest" description="Disordered" evidence="3">
    <location>
        <begin position="105"/>
        <end position="141"/>
    </location>
</feature>
<feature type="region of interest" description="Disordered" evidence="3">
    <location>
        <begin position="1"/>
        <end position="22"/>
    </location>
</feature>
<feature type="compositionally biased region" description="Low complexity" evidence="3">
    <location>
        <begin position="127"/>
        <end position="141"/>
    </location>
</feature>
<evidence type="ECO:0000256" key="1">
    <source>
        <dbReference type="ARBA" id="ARBA00023054"/>
    </source>
</evidence>
<evidence type="ECO:0000256" key="2">
    <source>
        <dbReference type="SAM" id="Coils"/>
    </source>
</evidence>
<protein>
    <submittedName>
        <fullName evidence="5">GOLGA2</fullName>
    </submittedName>
</protein>
<gene>
    <name evidence="5" type="ORF">LSAA_1802</name>
</gene>
<dbReference type="Pfam" id="PF15070">
    <property type="entry name" value="GOLGA2L5"/>
    <property type="match status" value="1"/>
</dbReference>
<feature type="coiled-coil region" evidence="2">
    <location>
        <begin position="25"/>
        <end position="59"/>
    </location>
</feature>
<dbReference type="InterPro" id="IPR024858">
    <property type="entry name" value="GOLGA"/>
</dbReference>
<dbReference type="GO" id="GO:0005801">
    <property type="term" value="C:cis-Golgi network"/>
    <property type="evidence" value="ECO:0007669"/>
    <property type="project" value="TreeGrafter"/>
</dbReference>
<evidence type="ECO:0000256" key="3">
    <source>
        <dbReference type="SAM" id="MobiDB-lite"/>
    </source>
</evidence>
<name>A0A7R8CHA6_LEPSM</name>
<accession>A0A7R8CHA6</accession>
<dbReference type="InterPro" id="IPR043976">
    <property type="entry name" value="GOLGA_cons_dom"/>
</dbReference>
<dbReference type="GO" id="GO:0007030">
    <property type="term" value="P:Golgi organization"/>
    <property type="evidence" value="ECO:0007669"/>
    <property type="project" value="TreeGrafter"/>
</dbReference>
<feature type="coiled-coil region" evidence="2">
    <location>
        <begin position="175"/>
        <end position="251"/>
    </location>
</feature>
<dbReference type="GO" id="GO:0032580">
    <property type="term" value="C:Golgi cisterna membrane"/>
    <property type="evidence" value="ECO:0007669"/>
    <property type="project" value="TreeGrafter"/>
</dbReference>
<dbReference type="GO" id="GO:0000137">
    <property type="term" value="C:Golgi cis cisterna"/>
    <property type="evidence" value="ECO:0007669"/>
    <property type="project" value="TreeGrafter"/>
</dbReference>
<keyword evidence="1 2" id="KW-0175">Coiled coil</keyword>
<dbReference type="OrthoDB" id="5978643at2759"/>
<feature type="compositionally biased region" description="Basic and acidic residues" evidence="3">
    <location>
        <begin position="107"/>
        <end position="123"/>
    </location>
</feature>
<evidence type="ECO:0000259" key="4">
    <source>
        <dbReference type="Pfam" id="PF15070"/>
    </source>
</evidence>
<dbReference type="PANTHER" id="PTHR10881:SF46">
    <property type="entry name" value="GOLGIN SUBFAMILY A MEMBER 2"/>
    <property type="match status" value="1"/>
</dbReference>
<organism evidence="5 6">
    <name type="scientific">Lepeophtheirus salmonis</name>
    <name type="common">Salmon louse</name>
    <name type="synonym">Caligus salmonis</name>
    <dbReference type="NCBI Taxonomy" id="72036"/>
    <lineage>
        <taxon>Eukaryota</taxon>
        <taxon>Metazoa</taxon>
        <taxon>Ecdysozoa</taxon>
        <taxon>Arthropoda</taxon>
        <taxon>Crustacea</taxon>
        <taxon>Multicrustacea</taxon>
        <taxon>Hexanauplia</taxon>
        <taxon>Copepoda</taxon>
        <taxon>Siphonostomatoida</taxon>
        <taxon>Caligidae</taxon>
        <taxon>Lepeophtheirus</taxon>
    </lineage>
</organism>
<dbReference type="AlphaFoldDB" id="A0A7R8CHA6"/>
<proteinExistence type="predicted"/>
<evidence type="ECO:0000313" key="5">
    <source>
        <dbReference type="EMBL" id="CAF2783771.1"/>
    </source>
</evidence>
<sequence length="600" mass="69393">MLIHQHEQQQTQQKKLETEQMDPDVHKLSEENRNLIQKLEESKKEILSLESANADLKGQINYNQFNRGTPQMGLSCTSTTTPSSMSSDASYVHVEVPDVEVNAVTESKIESVNDPPTEREIHSPEISSSSSSSSKTTSSSAVEVIHVEEVEEPSRMKLQQSFKNDQKFHDAMKKIADLMNEKDYLEHIVVQLQEETETVGEYITLYQYQRSMQKKNLEDKEKQLQKVCRDREELMSKLEELQKLLTHFVEDKDDNDKENKVPIVNRPKIPSGSLQEEFNNERSIDQNTNIPHVHSVPSSYVVENEDNTIESKETANKILSLLNEIGTNKALNDEFRPWFWDKSISRVLDALDSGKRKPTLARYTVREKDYRDCRDLKPIPVEQHQSVGLGNGVVGGVVGPVGNGCGLVHGGGSNGSQLKQTFMSDPQNRQQVVNHLSNLPENVKLMILNNYRDFMSNRHLYLTHEQIAEIDRAINRARTSRRRAEMSQEERAVMNQSKREYMSRYRAKMTQEKKSLLKVNNRERMSTYRADMTGTERDAVKSANRNYMSQVRSDLSQKDRDKASSDKRVQEYRAYMMQQSRDDKFWVREDFFKCWPHQYS</sequence>
<dbReference type="PANTHER" id="PTHR10881">
    <property type="entry name" value="GOLGIN SUBFAMILY A MEMBER-RELATED"/>
    <property type="match status" value="1"/>
</dbReference>
<dbReference type="EMBL" id="HG994580">
    <property type="protein sequence ID" value="CAF2783771.1"/>
    <property type="molecule type" value="Genomic_DNA"/>
</dbReference>
<keyword evidence="6" id="KW-1185">Reference proteome</keyword>
<feature type="domain" description="Golgin subfamily A conserved" evidence="4">
    <location>
        <begin position="8"/>
        <end position="254"/>
    </location>
</feature>
<reference evidence="5" key="1">
    <citation type="submission" date="2021-02" db="EMBL/GenBank/DDBJ databases">
        <authorList>
            <person name="Bekaert M."/>
        </authorList>
    </citation>
    <scope>NUCLEOTIDE SEQUENCE</scope>
    <source>
        <strain evidence="5">IoA-00</strain>
    </source>
</reference>
<dbReference type="Proteomes" id="UP000675881">
    <property type="component" value="Chromosome 1"/>
</dbReference>